<dbReference type="PROSITE" id="PS51093">
    <property type="entry name" value="PTS_EIIA_TYPE_1"/>
    <property type="match status" value="1"/>
</dbReference>
<evidence type="ECO:0000256" key="2">
    <source>
        <dbReference type="ARBA" id="ARBA00022448"/>
    </source>
</evidence>
<evidence type="ECO:0000256" key="5">
    <source>
        <dbReference type="ARBA" id="ARBA00022679"/>
    </source>
</evidence>
<dbReference type="InterPro" id="IPR001996">
    <property type="entry name" value="PTS_IIB_1"/>
</dbReference>
<organism evidence="16 17">
    <name type="scientific">Alkalicoccobacillus murimartini</name>
    <dbReference type="NCBI Taxonomy" id="171685"/>
    <lineage>
        <taxon>Bacteria</taxon>
        <taxon>Bacillati</taxon>
        <taxon>Bacillota</taxon>
        <taxon>Bacilli</taxon>
        <taxon>Bacillales</taxon>
        <taxon>Bacillaceae</taxon>
        <taxon>Alkalicoccobacillus</taxon>
    </lineage>
</organism>
<keyword evidence="8" id="KW-0418">Kinase</keyword>
<dbReference type="PROSITE" id="PS51098">
    <property type="entry name" value="PTS_EIIB_TYPE_1"/>
    <property type="match status" value="1"/>
</dbReference>
<evidence type="ECO:0000256" key="6">
    <source>
        <dbReference type="ARBA" id="ARBA00022683"/>
    </source>
</evidence>
<dbReference type="PANTHER" id="PTHR30175">
    <property type="entry name" value="PHOSPHOTRANSFERASE SYSTEM TRANSPORT PROTEIN"/>
    <property type="match status" value="1"/>
</dbReference>
<dbReference type="Gene3D" id="2.70.70.10">
    <property type="entry name" value="Glucose Permease (Domain IIA)"/>
    <property type="match status" value="1"/>
</dbReference>
<dbReference type="Pfam" id="PF00358">
    <property type="entry name" value="PTS_EIIA_1"/>
    <property type="match status" value="1"/>
</dbReference>
<feature type="transmembrane region" description="Helical" evidence="12">
    <location>
        <begin position="323"/>
        <end position="343"/>
    </location>
</feature>
<evidence type="ECO:0000256" key="10">
    <source>
        <dbReference type="ARBA" id="ARBA00023136"/>
    </source>
</evidence>
<feature type="transmembrane region" description="Helical" evidence="12">
    <location>
        <begin position="215"/>
        <end position="233"/>
    </location>
</feature>
<dbReference type="SUPFAM" id="SSF55604">
    <property type="entry name" value="Glucose permease domain IIB"/>
    <property type="match status" value="1"/>
</dbReference>
<evidence type="ECO:0000256" key="4">
    <source>
        <dbReference type="ARBA" id="ARBA00022597"/>
    </source>
</evidence>
<dbReference type="PANTHER" id="PTHR30175:SF1">
    <property type="entry name" value="PTS SYSTEM ARBUTIN-, CELLOBIOSE-, AND SALICIN-SPECIFIC EIIBC COMPONENT-RELATED"/>
    <property type="match status" value="1"/>
</dbReference>
<feature type="transmembrane region" description="Helical" evidence="12">
    <location>
        <begin position="276"/>
        <end position="302"/>
    </location>
</feature>
<keyword evidence="6" id="KW-0598">Phosphotransferase system</keyword>
<dbReference type="InterPro" id="IPR003352">
    <property type="entry name" value="PTS_EIIC"/>
</dbReference>
<evidence type="ECO:0000313" key="16">
    <source>
        <dbReference type="EMBL" id="MDQ0207315.1"/>
    </source>
</evidence>
<dbReference type="NCBIfam" id="TIGR01995">
    <property type="entry name" value="PTS-II-ABC-beta"/>
    <property type="match status" value="1"/>
</dbReference>
<evidence type="ECO:0000259" key="13">
    <source>
        <dbReference type="PROSITE" id="PS51093"/>
    </source>
</evidence>
<dbReference type="SUPFAM" id="SSF51261">
    <property type="entry name" value="Duplicated hybrid motif"/>
    <property type="match status" value="1"/>
</dbReference>
<gene>
    <name evidence="16" type="ORF">J2S05_002114</name>
</gene>
<keyword evidence="7 12" id="KW-0812">Transmembrane</keyword>
<feature type="transmembrane region" description="Helical" evidence="12">
    <location>
        <begin position="245"/>
        <end position="270"/>
    </location>
</feature>
<keyword evidence="2" id="KW-0813">Transport</keyword>
<dbReference type="PROSITE" id="PS00371">
    <property type="entry name" value="PTS_EIIA_TYPE_1_HIS"/>
    <property type="match status" value="1"/>
</dbReference>
<keyword evidence="10 12" id="KW-0472">Membrane</keyword>
<feature type="domain" description="PTS EIIA type-1" evidence="13">
    <location>
        <begin position="497"/>
        <end position="601"/>
    </location>
</feature>
<dbReference type="PROSITE" id="PS51103">
    <property type="entry name" value="PTS_EIIC_TYPE_1"/>
    <property type="match status" value="1"/>
</dbReference>
<keyword evidence="9 12" id="KW-1133">Transmembrane helix</keyword>
<protein>
    <submittedName>
        <fullName evidence="16">PTS system beta-glucosides-specific IIC component</fullName>
    </submittedName>
</protein>
<reference evidence="16 17" key="1">
    <citation type="submission" date="2023-07" db="EMBL/GenBank/DDBJ databases">
        <title>Genomic Encyclopedia of Type Strains, Phase IV (KMG-IV): sequencing the most valuable type-strain genomes for metagenomic binning, comparative biology and taxonomic classification.</title>
        <authorList>
            <person name="Goeker M."/>
        </authorList>
    </citation>
    <scope>NUCLEOTIDE SEQUENCE [LARGE SCALE GENOMIC DNA]</scope>
    <source>
        <strain evidence="16 17">DSM 19154</strain>
    </source>
</reference>
<feature type="transmembrane region" description="Helical" evidence="12">
    <location>
        <begin position="425"/>
        <end position="448"/>
    </location>
</feature>
<dbReference type="InterPro" id="IPR011055">
    <property type="entry name" value="Dup_hybrid_motif"/>
</dbReference>
<comment type="caution">
    <text evidence="16">The sequence shown here is derived from an EMBL/GenBank/DDBJ whole genome shotgun (WGS) entry which is preliminary data.</text>
</comment>
<comment type="subcellular location">
    <subcellularLocation>
        <location evidence="1">Cell membrane</location>
        <topology evidence="1">Multi-pass membrane protein</topology>
    </subcellularLocation>
</comment>
<feature type="transmembrane region" description="Helical" evidence="12">
    <location>
        <begin position="383"/>
        <end position="405"/>
    </location>
</feature>
<sequence length="632" mass="67206">MNYKQLASQILDAVGGSDNINNVYHCSTRLRFTLNNADHADKQKIELIDGVLNVIKNGAQLQVIVGSNVSYVFRELQEMANISEKDPSNHSETEQKKKFGIGPFFDLIAGIFQPIVPVIAGAGMMKVLLVLLTMTGVLTKDGQTHVILSNIADAGFYFLPILIAYSSAIKFKVSPPLAIVASAVLLHPNMTALFTTGDPLSLFSIPLTPANYGGQVVPIILIVWFMSYVSKFADKVSPGPVKIFLSPLIVIAITGPIALLGLGPIGVFLGNGLTQGILAIQTSVGFIAIVILAVLMPIIVSLGIHKVFIPVMISSIANPGYDMLILVAHLCSNFAQSAASFAVSIKSKNKRMKQISLSSGITASFGITEPAIYGVTMKLKKPLYAAMVGAGVAAVFAGLMNLKAYVAVGPGLASLPMFIGEGSNFVIALITLVISFVVTFIMVFVIGFNDPESENTDDKSIAEPIQNGNVANDNKIGRSVISAPMNSETLSLSEVNDDVFAQEMMGKGIAFTTEESTLTSPVNGTIAALYDSKHAIGIVSDDGVELLIHIGIDTVTMKGEGFEALVNKGDRVSIGDKLIEFDSKAITARGLDPTIMLIVTNTQEYEIVESLKYGKVTQGEAILSVIKGEDKS</sequence>
<feature type="transmembrane region" description="Helical" evidence="12">
    <location>
        <begin position="177"/>
        <end position="195"/>
    </location>
</feature>
<accession>A0ABT9YIJ7</accession>
<feature type="active site" description="Phosphocysteine intermediate; for EIIB activity" evidence="11">
    <location>
        <position position="26"/>
    </location>
</feature>
<dbReference type="NCBIfam" id="TIGR00830">
    <property type="entry name" value="PTBA"/>
    <property type="match status" value="1"/>
</dbReference>
<dbReference type="InterPro" id="IPR001127">
    <property type="entry name" value="PTS_EIIA_1_perm"/>
</dbReference>
<dbReference type="InterPro" id="IPR013013">
    <property type="entry name" value="PTS_EIIC_1"/>
</dbReference>
<evidence type="ECO:0000256" key="11">
    <source>
        <dbReference type="PROSITE-ProRule" id="PRU00421"/>
    </source>
</evidence>
<dbReference type="Pfam" id="PF00367">
    <property type="entry name" value="PTS_EIIB"/>
    <property type="match status" value="1"/>
</dbReference>
<dbReference type="Gene3D" id="3.30.1360.60">
    <property type="entry name" value="Glucose permease domain IIB"/>
    <property type="match status" value="1"/>
</dbReference>
<keyword evidence="4" id="KW-0762">Sugar transport</keyword>
<dbReference type="InterPro" id="IPR018113">
    <property type="entry name" value="PTrfase_EIIB_Cys"/>
</dbReference>
<dbReference type="InterPro" id="IPR050558">
    <property type="entry name" value="PTS_Sugar-Specific_Components"/>
</dbReference>
<evidence type="ECO:0000256" key="7">
    <source>
        <dbReference type="ARBA" id="ARBA00022692"/>
    </source>
</evidence>
<dbReference type="RefSeq" id="WP_306982499.1">
    <property type="nucleotide sequence ID" value="NZ_JAUSUA010000002.1"/>
</dbReference>
<evidence type="ECO:0000259" key="14">
    <source>
        <dbReference type="PROSITE" id="PS51098"/>
    </source>
</evidence>
<dbReference type="Proteomes" id="UP001225034">
    <property type="component" value="Unassembled WGS sequence"/>
</dbReference>
<keyword evidence="5" id="KW-0808">Transferase</keyword>
<dbReference type="PROSITE" id="PS01035">
    <property type="entry name" value="PTS_EIIB_TYPE_1_CYS"/>
    <property type="match status" value="1"/>
</dbReference>
<dbReference type="InterPro" id="IPR011297">
    <property type="entry name" value="PTS_IIABC_b_glu"/>
</dbReference>
<evidence type="ECO:0000256" key="9">
    <source>
        <dbReference type="ARBA" id="ARBA00022989"/>
    </source>
</evidence>
<dbReference type="EMBL" id="JAUSUA010000002">
    <property type="protein sequence ID" value="MDQ0207315.1"/>
    <property type="molecule type" value="Genomic_DNA"/>
</dbReference>
<keyword evidence="3" id="KW-1003">Cell membrane</keyword>
<evidence type="ECO:0000256" key="12">
    <source>
        <dbReference type="SAM" id="Phobius"/>
    </source>
</evidence>
<dbReference type="CDD" id="cd00212">
    <property type="entry name" value="PTS_IIB_glc"/>
    <property type="match status" value="1"/>
</dbReference>
<dbReference type="InterPro" id="IPR036878">
    <property type="entry name" value="Glu_permease_IIB"/>
</dbReference>
<proteinExistence type="predicted"/>
<evidence type="ECO:0000313" key="17">
    <source>
        <dbReference type="Proteomes" id="UP001225034"/>
    </source>
</evidence>
<dbReference type="Pfam" id="PF02378">
    <property type="entry name" value="PTS_EIIC"/>
    <property type="match status" value="1"/>
</dbReference>
<evidence type="ECO:0000259" key="15">
    <source>
        <dbReference type="PROSITE" id="PS51103"/>
    </source>
</evidence>
<keyword evidence="17" id="KW-1185">Reference proteome</keyword>
<evidence type="ECO:0000256" key="1">
    <source>
        <dbReference type="ARBA" id="ARBA00004651"/>
    </source>
</evidence>
<feature type="transmembrane region" description="Helical" evidence="12">
    <location>
        <begin position="104"/>
        <end position="125"/>
    </location>
</feature>
<feature type="domain" description="PTS EIIB type-1" evidence="14">
    <location>
        <begin position="4"/>
        <end position="86"/>
    </location>
</feature>
<feature type="transmembrane region" description="Helical" evidence="12">
    <location>
        <begin position="145"/>
        <end position="165"/>
    </location>
</feature>
<evidence type="ECO:0000256" key="3">
    <source>
        <dbReference type="ARBA" id="ARBA00022475"/>
    </source>
</evidence>
<feature type="domain" description="PTS EIIC type-1" evidence="15">
    <location>
        <begin position="106"/>
        <end position="458"/>
    </location>
</feature>
<name>A0ABT9YIJ7_9BACI</name>
<evidence type="ECO:0000256" key="8">
    <source>
        <dbReference type="ARBA" id="ARBA00022777"/>
    </source>
</evidence>